<comment type="subcellular location">
    <subcellularLocation>
        <location evidence="1">Nucleus</location>
    </subcellularLocation>
</comment>
<gene>
    <name evidence="7" type="ORF">A4X13_0g8759</name>
</gene>
<proteinExistence type="predicted"/>
<name>A0A8T8SDN5_9BASI</name>
<dbReference type="Proteomes" id="UP000077521">
    <property type="component" value="Unassembled WGS sequence"/>
</dbReference>
<keyword evidence="2" id="KW-0479">Metal-binding</keyword>
<dbReference type="PANTHER" id="PTHR46481">
    <property type="entry name" value="ZINC FINGER BED DOMAIN-CONTAINING PROTEIN 4"/>
    <property type="match status" value="1"/>
</dbReference>
<keyword evidence="3" id="KW-0863">Zinc-finger</keyword>
<feature type="non-terminal residue" evidence="7">
    <location>
        <position position="1"/>
    </location>
</feature>
<feature type="region of interest" description="Disordered" evidence="6">
    <location>
        <begin position="402"/>
        <end position="433"/>
    </location>
</feature>
<keyword evidence="8" id="KW-1185">Reference proteome</keyword>
<dbReference type="GO" id="GO:0008270">
    <property type="term" value="F:zinc ion binding"/>
    <property type="evidence" value="ECO:0007669"/>
    <property type="project" value="UniProtKB-KW"/>
</dbReference>
<dbReference type="AlphaFoldDB" id="A0A8T8SDN5"/>
<reference evidence="7" key="2">
    <citation type="journal article" date="2019" name="IMA Fungus">
        <title>Genome sequencing and comparison of five Tilletia species to identify candidate genes for the detection of regulated species infecting wheat.</title>
        <authorList>
            <person name="Nguyen H.D.T."/>
            <person name="Sultana T."/>
            <person name="Kesanakurti P."/>
            <person name="Hambleton S."/>
        </authorList>
    </citation>
    <scope>NUCLEOTIDE SEQUENCE</scope>
    <source>
        <strain evidence="7">DAOMC 236416</strain>
    </source>
</reference>
<evidence type="ECO:0008006" key="9">
    <source>
        <dbReference type="Google" id="ProtNLM"/>
    </source>
</evidence>
<dbReference type="EMBL" id="LWDF02001761">
    <property type="protein sequence ID" value="KAE8237513.1"/>
    <property type="molecule type" value="Genomic_DNA"/>
</dbReference>
<protein>
    <recommendedName>
        <fullName evidence="9">Transposase</fullName>
    </recommendedName>
</protein>
<dbReference type="InterPro" id="IPR052035">
    <property type="entry name" value="ZnF_BED_domain_contain"/>
</dbReference>
<dbReference type="SUPFAM" id="SSF53098">
    <property type="entry name" value="Ribonuclease H-like"/>
    <property type="match status" value="1"/>
</dbReference>
<dbReference type="InterPro" id="IPR012337">
    <property type="entry name" value="RNaseH-like_sf"/>
</dbReference>
<keyword evidence="5" id="KW-0539">Nucleus</keyword>
<evidence type="ECO:0000256" key="5">
    <source>
        <dbReference type="ARBA" id="ARBA00023242"/>
    </source>
</evidence>
<feature type="compositionally biased region" description="Polar residues" evidence="6">
    <location>
        <begin position="359"/>
        <end position="372"/>
    </location>
</feature>
<feature type="region of interest" description="Disordered" evidence="6">
    <location>
        <begin position="300"/>
        <end position="385"/>
    </location>
</feature>
<evidence type="ECO:0000256" key="4">
    <source>
        <dbReference type="ARBA" id="ARBA00022833"/>
    </source>
</evidence>
<evidence type="ECO:0000256" key="1">
    <source>
        <dbReference type="ARBA" id="ARBA00004123"/>
    </source>
</evidence>
<evidence type="ECO:0000256" key="2">
    <source>
        <dbReference type="ARBA" id="ARBA00022723"/>
    </source>
</evidence>
<accession>A0A8T8SDN5</accession>
<evidence type="ECO:0000256" key="3">
    <source>
        <dbReference type="ARBA" id="ARBA00022771"/>
    </source>
</evidence>
<evidence type="ECO:0000313" key="7">
    <source>
        <dbReference type="EMBL" id="KAE8237513.1"/>
    </source>
</evidence>
<sequence length="753" mass="83003">TSKSPCKRLYNPIDKSLLGVFKPPVKKVEQAQPAGAPIVDNIKDGTSSFAGLGQRSLDSWVNGQRHRAHEVQASVVRQKALLWVIMDALPFTAPSSPWLKALIMAASPVAVQGLMSARTIVTDLERFCDSLLDQALKAIKRGRYPFAILQDAWSSPSQRHTFVAFVVTYLDSEWKYCQFVLDFAVLRGRHGGATFAAHLVRALKRHGIYDLWTGILVVDAASSNGRMSSIIEQESAVDKVLDEDLDEPVEFQENSGSGQPVHRQADHVIYCFNHALNRAMQDLYRVLGVSCADGTGVLGAAPDGAEEDVTIPTKATKLPPSGDNDDEAASSGEDDDGEAAGESEDEEGEGFEAAKGAGTQETGTQDAGTQDAETGEVVGFDDDDDIFVDPKEARAALSLMRDLRQLPPIPEEEDEAGEEATQSELEQEDPSSDELLQLSGPLEKIARFAKIVHSSSESKREFVKLMKMIYRGDGKSGKAKKQAKKQAKAMPPKLNHTRWNSRFEQLHFAIKVPEGYNFVCKNSKRQGPNGYTDLTLSDREFSLLENIHDIGEYVQERTYEFEKDDGHACKMLARFAVLVHVLTIEINSAKEKLNGPTRKDPFAKDKDNGASDLYIQGMEKMRTKIRRYQSLAANTKSIIIATALHPKYRLSILERDYPGLATRARSLIEDEVAQYVSLTKEPAHAILASPSPKKDKWKRAPVAGLEAHVIPKNSDVEAYFGGRYPWQGSAPGPDADEDVILGWCKDEHGRAPK</sequence>
<feature type="compositionally biased region" description="Acidic residues" evidence="6">
    <location>
        <begin position="323"/>
        <end position="350"/>
    </location>
</feature>
<evidence type="ECO:0000313" key="8">
    <source>
        <dbReference type="Proteomes" id="UP000077521"/>
    </source>
</evidence>
<dbReference type="PANTHER" id="PTHR46481:SF10">
    <property type="entry name" value="ZINC FINGER BED DOMAIN-CONTAINING PROTEIN 39"/>
    <property type="match status" value="1"/>
</dbReference>
<reference evidence="7" key="1">
    <citation type="submission" date="2016-04" db="EMBL/GenBank/DDBJ databases">
        <authorList>
            <person name="Nguyen H.D."/>
            <person name="Samba Siva P."/>
            <person name="Cullis J."/>
            <person name="Levesque C.A."/>
            <person name="Hambleton S."/>
        </authorList>
    </citation>
    <scope>NUCLEOTIDE SEQUENCE</scope>
    <source>
        <strain evidence="7">DAOMC 236416</strain>
    </source>
</reference>
<comment type="caution">
    <text evidence="7">The sequence shown here is derived from an EMBL/GenBank/DDBJ whole genome shotgun (WGS) entry which is preliminary data.</text>
</comment>
<dbReference type="GO" id="GO:0005634">
    <property type="term" value="C:nucleus"/>
    <property type="evidence" value="ECO:0007669"/>
    <property type="project" value="UniProtKB-SubCell"/>
</dbReference>
<keyword evidence="4" id="KW-0862">Zinc</keyword>
<organism evidence="7 8">
    <name type="scientific">Tilletia indica</name>
    <dbReference type="NCBI Taxonomy" id="43049"/>
    <lineage>
        <taxon>Eukaryota</taxon>
        <taxon>Fungi</taxon>
        <taxon>Dikarya</taxon>
        <taxon>Basidiomycota</taxon>
        <taxon>Ustilaginomycotina</taxon>
        <taxon>Exobasidiomycetes</taxon>
        <taxon>Tilletiales</taxon>
        <taxon>Tilletiaceae</taxon>
        <taxon>Tilletia</taxon>
    </lineage>
</organism>
<evidence type="ECO:0000256" key="6">
    <source>
        <dbReference type="SAM" id="MobiDB-lite"/>
    </source>
</evidence>